<sequence length="139" mass="15033">MSRLRPGGLPIGLLRQMDNVMNEEGLGPFGVAPISGDREIYRIDEARTLLPRAPTLAIGINLKAILEPGAFEPWIAEAGIVTAEGFALFDFAQVKIENALPGRISAFGLRPASSVSRRWGKTRGGPNQSLAQMYLFAQV</sequence>
<protein>
    <submittedName>
        <fullName evidence="1">Uncharacterized protein</fullName>
    </submittedName>
</protein>
<accession>A0A178XVB8</accession>
<dbReference type="Proteomes" id="UP000094025">
    <property type="component" value="Unassembled WGS sequence"/>
</dbReference>
<reference evidence="1 2" key="1">
    <citation type="journal article" date="2016" name="Int. J. Syst. Evol. Microbiol.">
        <title>Ensifer glycinis sp. nov., an novel rhizobial species associated with Glycine spp.</title>
        <authorList>
            <person name="Yan H."/>
            <person name="Yan J."/>
            <person name="Sui X.H."/>
            <person name="Wang E.T."/>
            <person name="Chen W.X."/>
            <person name="Zhang X.X."/>
            <person name="Chen W.F."/>
        </authorList>
    </citation>
    <scope>NUCLEOTIDE SEQUENCE [LARGE SCALE GENOMIC DNA]</scope>
    <source>
        <strain evidence="1 2">CCBAU 23380</strain>
    </source>
</reference>
<evidence type="ECO:0000313" key="1">
    <source>
        <dbReference type="EMBL" id="OAP38445.1"/>
    </source>
</evidence>
<keyword evidence="2" id="KW-1185">Reference proteome</keyword>
<evidence type="ECO:0000313" key="2">
    <source>
        <dbReference type="Proteomes" id="UP000094025"/>
    </source>
</evidence>
<dbReference type="AlphaFoldDB" id="A0A178XVB8"/>
<dbReference type="EMBL" id="LPUX01000061">
    <property type="protein sequence ID" value="OAP38445.1"/>
    <property type="molecule type" value="Genomic_DNA"/>
</dbReference>
<gene>
    <name evidence="1" type="ORF">AU381_23040</name>
</gene>
<name>A0A178XVB8_9HYPH</name>
<comment type="caution">
    <text evidence="1">The sequence shown here is derived from an EMBL/GenBank/DDBJ whole genome shotgun (WGS) entry which is preliminary data.</text>
</comment>
<proteinExistence type="predicted"/>
<organism evidence="1 2">
    <name type="scientific">Sinorhizobium glycinis</name>
    <dbReference type="NCBI Taxonomy" id="1472378"/>
    <lineage>
        <taxon>Bacteria</taxon>
        <taxon>Pseudomonadati</taxon>
        <taxon>Pseudomonadota</taxon>
        <taxon>Alphaproteobacteria</taxon>
        <taxon>Hyphomicrobiales</taxon>
        <taxon>Rhizobiaceae</taxon>
        <taxon>Sinorhizobium/Ensifer group</taxon>
        <taxon>Sinorhizobium</taxon>
    </lineage>
</organism>